<organism evidence="1 2">
    <name type="scientific">Jatrophihabitans cynanchi</name>
    <dbReference type="NCBI Taxonomy" id="2944128"/>
    <lineage>
        <taxon>Bacteria</taxon>
        <taxon>Bacillati</taxon>
        <taxon>Actinomycetota</taxon>
        <taxon>Actinomycetes</taxon>
        <taxon>Jatrophihabitantales</taxon>
        <taxon>Jatrophihabitantaceae</taxon>
        <taxon>Jatrophihabitans</taxon>
    </lineage>
</organism>
<dbReference type="Proteomes" id="UP001164693">
    <property type="component" value="Chromosome"/>
</dbReference>
<protein>
    <recommendedName>
        <fullName evidence="3">DUF317 domain-containing protein</fullName>
    </recommendedName>
</protein>
<evidence type="ECO:0000313" key="1">
    <source>
        <dbReference type="EMBL" id="WAX57145.1"/>
    </source>
</evidence>
<gene>
    <name evidence="1" type="ORF">M6B22_21910</name>
</gene>
<reference evidence="1" key="1">
    <citation type="submission" date="2022-05" db="EMBL/GenBank/DDBJ databases">
        <title>Jatrophihabitans sp. SB3-54 whole genome sequence.</title>
        <authorList>
            <person name="Suh M.K."/>
            <person name="Eom M.K."/>
            <person name="Kim J.S."/>
            <person name="Kim H.S."/>
            <person name="Do H.E."/>
            <person name="Shin Y.K."/>
            <person name="Lee J.-S."/>
        </authorList>
    </citation>
    <scope>NUCLEOTIDE SEQUENCE</scope>
    <source>
        <strain evidence="1">SB3-54</strain>
    </source>
</reference>
<dbReference type="EMBL" id="CP097463">
    <property type="protein sequence ID" value="WAX57145.1"/>
    <property type="molecule type" value="Genomic_DNA"/>
</dbReference>
<evidence type="ECO:0008006" key="3">
    <source>
        <dbReference type="Google" id="ProtNLM"/>
    </source>
</evidence>
<accession>A0ABY7JX43</accession>
<name>A0ABY7JX43_9ACTN</name>
<keyword evidence="2" id="KW-1185">Reference proteome</keyword>
<evidence type="ECO:0000313" key="2">
    <source>
        <dbReference type="Proteomes" id="UP001164693"/>
    </source>
</evidence>
<sequence>MNAPGVVAEALARLADSNLLTAVLGVRSEERNGVETAVVTVRSDTAALTRDLIARALAGLPCERVDNERPARGFARGLTGVKDNRTWRIGTQSDVAWIADGTAGGLKITSAIPPVFDAYATVSIPADAAQREAAESVLVQLLAEQSAGQSWSLGYLDTGAHDVVFDHAPAVTLYTGWNYILVEAGPMQAKTWRADDPWRGRLPDLMYPADRSWLVSMLWDDDWRCLGGPASLLDAVLAEPILAARAVGVDQDATPPGHTAR</sequence>
<proteinExistence type="predicted"/>
<dbReference type="RefSeq" id="WP_269443682.1">
    <property type="nucleotide sequence ID" value="NZ_CP097463.1"/>
</dbReference>